<dbReference type="NCBIfam" id="TIGR00756">
    <property type="entry name" value="PPR"/>
    <property type="match status" value="2"/>
</dbReference>
<accession>A0A8B8JDS6</accession>
<organism evidence="4 5">
    <name type="scientific">Phoenix dactylifera</name>
    <name type="common">Date palm</name>
    <dbReference type="NCBI Taxonomy" id="42345"/>
    <lineage>
        <taxon>Eukaryota</taxon>
        <taxon>Viridiplantae</taxon>
        <taxon>Streptophyta</taxon>
        <taxon>Embryophyta</taxon>
        <taxon>Tracheophyta</taxon>
        <taxon>Spermatophyta</taxon>
        <taxon>Magnoliopsida</taxon>
        <taxon>Liliopsida</taxon>
        <taxon>Arecaceae</taxon>
        <taxon>Coryphoideae</taxon>
        <taxon>Phoeniceae</taxon>
        <taxon>Phoenix</taxon>
    </lineage>
</organism>
<dbReference type="AlphaFoldDB" id="A0A8B8JDS6"/>
<dbReference type="OrthoDB" id="1911783at2759"/>
<evidence type="ECO:0000256" key="3">
    <source>
        <dbReference type="PROSITE-ProRule" id="PRU00708"/>
    </source>
</evidence>
<dbReference type="PROSITE" id="PS51375">
    <property type="entry name" value="PPR"/>
    <property type="match status" value="2"/>
</dbReference>
<proteinExistence type="inferred from homology"/>
<evidence type="ECO:0000313" key="5">
    <source>
        <dbReference type="RefSeq" id="XP_026666408.2"/>
    </source>
</evidence>
<dbReference type="InterPro" id="IPR011990">
    <property type="entry name" value="TPR-like_helical_dom_sf"/>
</dbReference>
<dbReference type="InterPro" id="IPR050667">
    <property type="entry name" value="PPR-containing_protein"/>
</dbReference>
<name>A0A8B8JDS6_PHODC</name>
<gene>
    <name evidence="5" type="primary">LOC103722679</name>
</gene>
<dbReference type="GeneID" id="103722679"/>
<dbReference type="InterPro" id="IPR002885">
    <property type="entry name" value="PPR_rpt"/>
</dbReference>
<dbReference type="PANTHER" id="PTHR47939">
    <property type="entry name" value="MEMBRANE-ASSOCIATED SALT-INDUCIBLE PROTEIN-LIKE"/>
    <property type="match status" value="1"/>
</dbReference>
<evidence type="ECO:0000256" key="1">
    <source>
        <dbReference type="ARBA" id="ARBA00007626"/>
    </source>
</evidence>
<feature type="repeat" description="PPR" evidence="3">
    <location>
        <begin position="248"/>
        <end position="282"/>
    </location>
</feature>
<evidence type="ECO:0000256" key="2">
    <source>
        <dbReference type="ARBA" id="ARBA00022737"/>
    </source>
</evidence>
<feature type="repeat" description="PPR" evidence="3">
    <location>
        <begin position="145"/>
        <end position="179"/>
    </location>
</feature>
<dbReference type="RefSeq" id="XP_026666408.2">
    <property type="nucleotide sequence ID" value="XM_026810607.2"/>
</dbReference>
<sequence length="315" mass="33831">MAASAVRPFCLLRHLQRRCFSSASTTTANETPLQRSIRSAVGSRDYLQIPNLLHSNPNPNPNPFSYLSLLPPTLAARIPGHNFPSSVFLSIALAVLQATLRSGAPPPRETRVSLPLSWLHLRLRRRCRSVAGIISSLRPLGFRLDLNTLNYLLSSLCAAGEPAEALAVLRGMPAAGIDPDSESYCTVIEEADDAAVAEALLIEMVVEEGMTPRKGTVARVVTAMRAEGEVRRAAEMVKFLEGKGCAVGFEAYEAVVEGCVESGEMVLAARVVAEMTRRGFVPYVGVRQRVVEGLAAIGQGELAGAVRQRLAEIGS</sequence>
<reference evidence="4" key="1">
    <citation type="journal article" date="2019" name="Nat. Commun.">
        <title>Genome-wide association mapping of date palm fruit traits.</title>
        <authorList>
            <person name="Hazzouri K.M."/>
            <person name="Gros-Balthazard M."/>
            <person name="Flowers J.M."/>
            <person name="Copetti D."/>
            <person name="Lemansour A."/>
            <person name="Lebrun M."/>
            <person name="Masmoudi K."/>
            <person name="Ferrand S."/>
            <person name="Dhar M.I."/>
            <person name="Fresquez Z.A."/>
            <person name="Rosas U."/>
            <person name="Zhang J."/>
            <person name="Talag J."/>
            <person name="Lee S."/>
            <person name="Kudrna D."/>
            <person name="Powell R.F."/>
            <person name="Leitch I.J."/>
            <person name="Krueger R.R."/>
            <person name="Wing R.A."/>
            <person name="Amiri K.M.A."/>
            <person name="Purugganan M.D."/>
        </authorList>
    </citation>
    <scope>NUCLEOTIDE SEQUENCE [LARGE SCALE GENOMIC DNA]</scope>
    <source>
        <strain evidence="4">cv. Khalas</strain>
    </source>
</reference>
<dbReference type="Proteomes" id="UP000228380">
    <property type="component" value="Chromosome 4"/>
</dbReference>
<reference evidence="5" key="2">
    <citation type="submission" date="2025-08" db="UniProtKB">
        <authorList>
            <consortium name="RefSeq"/>
        </authorList>
    </citation>
    <scope>IDENTIFICATION</scope>
    <source>
        <tissue evidence="5">Young leaves</tissue>
    </source>
</reference>
<dbReference type="PANTHER" id="PTHR47939:SF8">
    <property type="entry name" value="PENTACOTRIPEPTIDE-REPEAT REGION OF PRORP DOMAIN-CONTAINING PROTEIN"/>
    <property type="match status" value="1"/>
</dbReference>
<comment type="similarity">
    <text evidence="1">Belongs to the PPR family. P subfamily.</text>
</comment>
<dbReference type="Gene3D" id="1.25.40.10">
    <property type="entry name" value="Tetratricopeptide repeat domain"/>
    <property type="match status" value="1"/>
</dbReference>
<dbReference type="Pfam" id="PF01535">
    <property type="entry name" value="PPR"/>
    <property type="match status" value="2"/>
</dbReference>
<keyword evidence="2" id="KW-0677">Repeat</keyword>
<dbReference type="KEGG" id="pda:103722679"/>
<protein>
    <submittedName>
        <fullName evidence="5">Pentatricopeptide repeat-containing protein At1g06270</fullName>
    </submittedName>
</protein>
<keyword evidence="4" id="KW-1185">Reference proteome</keyword>
<evidence type="ECO:0000313" key="4">
    <source>
        <dbReference type="Proteomes" id="UP000228380"/>
    </source>
</evidence>